<evidence type="ECO:0008006" key="2">
    <source>
        <dbReference type="Google" id="ProtNLM"/>
    </source>
</evidence>
<feature type="non-terminal residue" evidence="1">
    <location>
        <position position="131"/>
    </location>
</feature>
<dbReference type="SUPFAM" id="SSF52833">
    <property type="entry name" value="Thioredoxin-like"/>
    <property type="match status" value="1"/>
</dbReference>
<comment type="caution">
    <text evidence="1">The sequence shown here is derived from an EMBL/GenBank/DDBJ whole genome shotgun (WGS) entry which is preliminary data.</text>
</comment>
<gene>
    <name evidence="1" type="ORF">S12H4_32783</name>
</gene>
<dbReference type="EMBL" id="BARW01019247">
    <property type="protein sequence ID" value="GAI93122.1"/>
    <property type="molecule type" value="Genomic_DNA"/>
</dbReference>
<dbReference type="Pfam" id="PF14595">
    <property type="entry name" value="Thioredoxin_9"/>
    <property type="match status" value="1"/>
</dbReference>
<dbReference type="AlphaFoldDB" id="X1SJB2"/>
<dbReference type="InterPro" id="IPR036249">
    <property type="entry name" value="Thioredoxin-like_sf"/>
</dbReference>
<reference evidence="1" key="1">
    <citation type="journal article" date="2014" name="Front. Microbiol.">
        <title>High frequency of phylogenetically diverse reductive dehalogenase-homologous genes in deep subseafloor sedimentary metagenomes.</title>
        <authorList>
            <person name="Kawai M."/>
            <person name="Futagami T."/>
            <person name="Toyoda A."/>
            <person name="Takaki Y."/>
            <person name="Nishi S."/>
            <person name="Hori S."/>
            <person name="Arai W."/>
            <person name="Tsubouchi T."/>
            <person name="Morono Y."/>
            <person name="Uchiyama I."/>
            <person name="Ito T."/>
            <person name="Fujiyama A."/>
            <person name="Inagaki F."/>
            <person name="Takami H."/>
        </authorList>
    </citation>
    <scope>NUCLEOTIDE SEQUENCE</scope>
    <source>
        <strain evidence="1">Expedition CK06-06</strain>
    </source>
</reference>
<organism evidence="1">
    <name type="scientific">marine sediment metagenome</name>
    <dbReference type="NCBI Taxonomy" id="412755"/>
    <lineage>
        <taxon>unclassified sequences</taxon>
        <taxon>metagenomes</taxon>
        <taxon>ecological metagenomes</taxon>
    </lineage>
</organism>
<name>X1SJB2_9ZZZZ</name>
<sequence length="131" mass="15241">MYDLKWNDLVSPTMSPDEYLKEFGDKIAYNYKTYEPKTDVLEEIKDFLKSKKESLKIVALGADWCPDCNRNVPRMIKIVKLMKSKDVTFHILYGIMVNALHKPGETIWHKTRSPPEAVNPKFALKAIPTFY</sequence>
<accession>X1SJB2</accession>
<evidence type="ECO:0000313" key="1">
    <source>
        <dbReference type="EMBL" id="GAI93122.1"/>
    </source>
</evidence>
<protein>
    <recommendedName>
        <fullName evidence="2">Thioredoxin domain-containing protein</fullName>
    </recommendedName>
</protein>
<dbReference type="Gene3D" id="3.40.30.10">
    <property type="entry name" value="Glutaredoxin"/>
    <property type="match status" value="1"/>
</dbReference>
<proteinExistence type="predicted"/>